<proteinExistence type="inferred from homology"/>
<name>K0R0E3_THAOC</name>
<evidence type="ECO:0000256" key="1">
    <source>
        <dbReference type="ARBA" id="ARBA00004123"/>
    </source>
</evidence>
<dbReference type="Pfam" id="PF00176">
    <property type="entry name" value="SNF2-rel_dom"/>
    <property type="match status" value="1"/>
</dbReference>
<comment type="caution">
    <text evidence="12">The sequence shown here is derived from an EMBL/GenBank/DDBJ whole genome shotgun (WGS) entry which is preliminary data.</text>
</comment>
<feature type="domain" description="Helicase C-terminal" evidence="11">
    <location>
        <begin position="575"/>
        <end position="738"/>
    </location>
</feature>
<dbReference type="InterPro" id="IPR038718">
    <property type="entry name" value="SNF2-like_sf"/>
</dbReference>
<comment type="similarity">
    <text evidence="2">Belongs to the SNF2/RAD54 helicase family.</text>
</comment>
<evidence type="ECO:0000256" key="7">
    <source>
        <dbReference type="ARBA" id="ARBA00023054"/>
    </source>
</evidence>
<evidence type="ECO:0000259" key="10">
    <source>
        <dbReference type="PROSITE" id="PS51192"/>
    </source>
</evidence>
<evidence type="ECO:0000256" key="2">
    <source>
        <dbReference type="ARBA" id="ARBA00007025"/>
    </source>
</evidence>
<reference evidence="12 13" key="1">
    <citation type="journal article" date="2012" name="Genome Biol.">
        <title>Genome and low-iron response of an oceanic diatom adapted to chronic iron limitation.</title>
        <authorList>
            <person name="Lommer M."/>
            <person name="Specht M."/>
            <person name="Roy A.S."/>
            <person name="Kraemer L."/>
            <person name="Andreson R."/>
            <person name="Gutowska M.A."/>
            <person name="Wolf J."/>
            <person name="Bergner S.V."/>
            <person name="Schilhabel M.B."/>
            <person name="Klostermeier U.C."/>
            <person name="Beiko R.G."/>
            <person name="Rosenstiel P."/>
            <person name="Hippler M."/>
            <person name="Laroche J."/>
        </authorList>
    </citation>
    <scope>NUCLEOTIDE SEQUENCE [LARGE SCALE GENOMIC DNA]</scope>
    <source>
        <strain evidence="12 13">CCMP1005</strain>
    </source>
</reference>
<dbReference type="EMBL" id="AGNL01050087">
    <property type="protein sequence ID" value="EJK44169.1"/>
    <property type="molecule type" value="Genomic_DNA"/>
</dbReference>
<dbReference type="PROSITE" id="PS51192">
    <property type="entry name" value="HELICASE_ATP_BIND_1"/>
    <property type="match status" value="1"/>
</dbReference>
<organism evidence="12 13">
    <name type="scientific">Thalassiosira oceanica</name>
    <name type="common">Marine diatom</name>
    <dbReference type="NCBI Taxonomy" id="159749"/>
    <lineage>
        <taxon>Eukaryota</taxon>
        <taxon>Sar</taxon>
        <taxon>Stramenopiles</taxon>
        <taxon>Ochrophyta</taxon>
        <taxon>Bacillariophyta</taxon>
        <taxon>Coscinodiscophyceae</taxon>
        <taxon>Thalassiosirophycidae</taxon>
        <taxon>Thalassiosirales</taxon>
        <taxon>Thalassiosiraceae</taxon>
        <taxon>Thalassiosira</taxon>
    </lineage>
</organism>
<evidence type="ECO:0000256" key="5">
    <source>
        <dbReference type="ARBA" id="ARBA00022806"/>
    </source>
</evidence>
<evidence type="ECO:0000313" key="13">
    <source>
        <dbReference type="Proteomes" id="UP000266841"/>
    </source>
</evidence>
<evidence type="ECO:0000256" key="9">
    <source>
        <dbReference type="SAM" id="MobiDB-lite"/>
    </source>
</evidence>
<dbReference type="GO" id="GO:0004386">
    <property type="term" value="F:helicase activity"/>
    <property type="evidence" value="ECO:0007669"/>
    <property type="project" value="UniProtKB-KW"/>
</dbReference>
<dbReference type="InterPro" id="IPR001650">
    <property type="entry name" value="Helicase_C-like"/>
</dbReference>
<dbReference type="SMART" id="SM00490">
    <property type="entry name" value="HELICc"/>
    <property type="match status" value="1"/>
</dbReference>
<dbReference type="SMART" id="SM00487">
    <property type="entry name" value="DEXDc"/>
    <property type="match status" value="1"/>
</dbReference>
<sequence>MDPVESSVATKAADSEPADEEDDFFKTIEAQQAKDEAEHANDAQPNQATSAPKLLQDAIKKGEVNVDESEAESEANRKLDATKGNLKSEGLETVSEEKKDDDGGQQPHVHHRTNQLDFLLSRAKEYSDFISADIDELQSNMAAQAAAAQNGGQGKKSKKDKKRKSEGEKKSKKKRKKNNGEPTDGEVKLASAQAKYDNNKSTNVGSGGNAIFCQPKNLAGGCKLKNYQLEGVRWLVSLFENGVSGILADEMGLGLKFDVVMTSFSLTSRKTIQVISLVAHLRTMSVAGPFIVVAPLATLPNWVREFEKWLPVQPVVRFHGTSKDRDAMLAGPLNSKKRRDGDFPIIVTSYEVAIREEKRLNKIGEYTYLVVDEGQRLKNHRCTLIQSLKRIKSANRLLLSGTPIQNNLDELWSLLNFVNPQIFDDLNIFQSWFGFRDIGQKGQGATTEEDILQEERKNQTVTKLHEILRPFLLRRIKKDVLTDLPPKKEIVVYAGMSKLQDGYSKMIEQGVLRDILLNQGIESARTLSQTNKQMNHRKNCNHPFMFGEPIDPATGAHLGSAHPQLLIRASGKFALLDRMLDRLYKDKHQVLIFSQMTSLLNVIEDYLLYRQWKYCRIDGSTNIDERQRQMDVFNSEKTAGEGGTRNDADDRHFVFLLSTRAGGVGINLATADTCIIFDSDWNPHQDSQAMDRCHRIGQERPVAVYRLLTVNSVDIDMMEKQISKKKLERMAIVGGDFRKAGSRSRGEFKSDELGSLLDDDVKDLSAKGTDVESVRIDDEEFEYIMNRDKLFTEGEDAIPTEGKMYDVIDQKEGDMIGAMNG</sequence>
<keyword evidence="3" id="KW-0547">Nucleotide-binding</keyword>
<comment type="subcellular location">
    <subcellularLocation>
        <location evidence="1">Nucleus</location>
    </subcellularLocation>
</comment>
<dbReference type="FunFam" id="3.40.50.300:FF:004719">
    <property type="entry name" value="Uncharacterized protein"/>
    <property type="match status" value="1"/>
</dbReference>
<keyword evidence="13" id="KW-1185">Reference proteome</keyword>
<keyword evidence="8" id="KW-0539">Nucleus</keyword>
<gene>
    <name evidence="12" type="ORF">THAOC_37319</name>
</gene>
<dbReference type="InterPro" id="IPR014001">
    <property type="entry name" value="Helicase_ATP-bd"/>
</dbReference>
<dbReference type="InterPro" id="IPR000330">
    <property type="entry name" value="SNF2_N"/>
</dbReference>
<dbReference type="eggNOG" id="KOG0385">
    <property type="taxonomic scope" value="Eukaryota"/>
</dbReference>
<keyword evidence="5" id="KW-0347">Helicase</keyword>
<dbReference type="InterPro" id="IPR027417">
    <property type="entry name" value="P-loop_NTPase"/>
</dbReference>
<protein>
    <submittedName>
        <fullName evidence="12">Uncharacterized protein</fullName>
    </submittedName>
</protein>
<keyword evidence="7" id="KW-0175">Coiled coil</keyword>
<evidence type="ECO:0000256" key="3">
    <source>
        <dbReference type="ARBA" id="ARBA00022741"/>
    </source>
</evidence>
<dbReference type="GO" id="GO:0005524">
    <property type="term" value="F:ATP binding"/>
    <property type="evidence" value="ECO:0007669"/>
    <property type="project" value="UniProtKB-KW"/>
</dbReference>
<dbReference type="InterPro" id="IPR049730">
    <property type="entry name" value="SNF2/RAD54-like_C"/>
</dbReference>
<keyword evidence="4" id="KW-0378">Hydrolase</keyword>
<evidence type="ECO:0000256" key="6">
    <source>
        <dbReference type="ARBA" id="ARBA00022840"/>
    </source>
</evidence>
<dbReference type="AlphaFoldDB" id="K0R0E3"/>
<dbReference type="OrthoDB" id="5857104at2759"/>
<dbReference type="OMA" id="WNICRID"/>
<evidence type="ECO:0000313" key="12">
    <source>
        <dbReference type="EMBL" id="EJK44169.1"/>
    </source>
</evidence>
<dbReference type="Gene3D" id="3.40.50.10810">
    <property type="entry name" value="Tandem AAA-ATPase domain"/>
    <property type="match status" value="1"/>
</dbReference>
<keyword evidence="6" id="KW-0067">ATP-binding</keyword>
<dbReference type="CDD" id="cd18793">
    <property type="entry name" value="SF2_C_SNF"/>
    <property type="match status" value="1"/>
</dbReference>
<dbReference type="SUPFAM" id="SSF52540">
    <property type="entry name" value="P-loop containing nucleoside triphosphate hydrolases"/>
    <property type="match status" value="2"/>
</dbReference>
<dbReference type="Pfam" id="PF00271">
    <property type="entry name" value="Helicase_C"/>
    <property type="match status" value="1"/>
</dbReference>
<feature type="region of interest" description="Disordered" evidence="9">
    <location>
        <begin position="143"/>
        <end position="187"/>
    </location>
</feature>
<dbReference type="GO" id="GO:0005634">
    <property type="term" value="C:nucleus"/>
    <property type="evidence" value="ECO:0007669"/>
    <property type="project" value="UniProtKB-SubCell"/>
</dbReference>
<evidence type="ECO:0000256" key="4">
    <source>
        <dbReference type="ARBA" id="ARBA00022801"/>
    </source>
</evidence>
<evidence type="ECO:0000259" key="11">
    <source>
        <dbReference type="PROSITE" id="PS51194"/>
    </source>
</evidence>
<dbReference type="Gene3D" id="3.40.50.300">
    <property type="entry name" value="P-loop containing nucleotide triphosphate hydrolases"/>
    <property type="match status" value="1"/>
</dbReference>
<feature type="domain" description="Helicase ATP-binding" evidence="10">
    <location>
        <begin position="236"/>
        <end position="421"/>
    </location>
</feature>
<dbReference type="GO" id="GO:0016787">
    <property type="term" value="F:hydrolase activity"/>
    <property type="evidence" value="ECO:0007669"/>
    <property type="project" value="UniProtKB-KW"/>
</dbReference>
<feature type="compositionally biased region" description="Basic and acidic residues" evidence="9">
    <location>
        <begin position="32"/>
        <end position="41"/>
    </location>
</feature>
<evidence type="ECO:0000256" key="8">
    <source>
        <dbReference type="ARBA" id="ARBA00023242"/>
    </source>
</evidence>
<dbReference type="PANTHER" id="PTHR10799">
    <property type="entry name" value="SNF2/RAD54 HELICASE FAMILY"/>
    <property type="match status" value="1"/>
</dbReference>
<dbReference type="FunFam" id="3.40.50.10810:FF:000015">
    <property type="entry name" value="lymphoid-specific helicase isoform X1"/>
    <property type="match status" value="1"/>
</dbReference>
<dbReference type="Proteomes" id="UP000266841">
    <property type="component" value="Unassembled WGS sequence"/>
</dbReference>
<feature type="region of interest" description="Disordered" evidence="9">
    <location>
        <begin position="1"/>
        <end position="115"/>
    </location>
</feature>
<accession>K0R0E3</accession>
<dbReference type="PROSITE" id="PS51194">
    <property type="entry name" value="HELICASE_CTER"/>
    <property type="match status" value="1"/>
</dbReference>